<feature type="transmembrane region" description="Helical" evidence="1">
    <location>
        <begin position="17"/>
        <end position="37"/>
    </location>
</feature>
<proteinExistence type="predicted"/>
<keyword evidence="1" id="KW-1133">Transmembrane helix</keyword>
<evidence type="ECO:0000313" key="2">
    <source>
        <dbReference type="EMBL" id="DAD98267.1"/>
    </source>
</evidence>
<protein>
    <submittedName>
        <fullName evidence="2">Protein melan-A</fullName>
    </submittedName>
</protein>
<feature type="transmembrane region" description="Helical" evidence="1">
    <location>
        <begin position="43"/>
        <end position="67"/>
    </location>
</feature>
<dbReference type="EMBL" id="BK015257">
    <property type="protein sequence ID" value="DAD98267.1"/>
    <property type="molecule type" value="Genomic_DNA"/>
</dbReference>
<name>A0A8S5NWB0_9CAUD</name>
<sequence>MNMIGDVIKVLSTLSKICLWFGMLSGVIYALTTYSALELAIGSVALGVGLFLLIILIMTLRAAWWIWRVKHGRS</sequence>
<keyword evidence="1" id="KW-0812">Transmembrane</keyword>
<reference evidence="2" key="1">
    <citation type="journal article" date="2021" name="Proc. Natl. Acad. Sci. U.S.A.">
        <title>A Catalog of Tens of Thousands of Viruses from Human Metagenomes Reveals Hidden Associations with Chronic Diseases.</title>
        <authorList>
            <person name="Tisza M.J."/>
            <person name="Buck C.B."/>
        </authorList>
    </citation>
    <scope>NUCLEOTIDE SEQUENCE</scope>
    <source>
        <strain evidence="2">Ctiu99</strain>
    </source>
</reference>
<organism evidence="2">
    <name type="scientific">Myoviridae sp. ctiu99</name>
    <dbReference type="NCBI Taxonomy" id="2825158"/>
    <lineage>
        <taxon>Viruses</taxon>
        <taxon>Duplodnaviria</taxon>
        <taxon>Heunggongvirae</taxon>
        <taxon>Uroviricota</taxon>
        <taxon>Caudoviricetes</taxon>
    </lineage>
</organism>
<evidence type="ECO:0000256" key="1">
    <source>
        <dbReference type="SAM" id="Phobius"/>
    </source>
</evidence>
<keyword evidence="1" id="KW-0472">Membrane</keyword>
<accession>A0A8S5NWB0</accession>